<comment type="caution">
    <text evidence="1">The sequence shown here is derived from an EMBL/GenBank/DDBJ whole genome shotgun (WGS) entry which is preliminary data.</text>
</comment>
<accession>A0ACB8T699</accession>
<reference evidence="1" key="2">
    <citation type="journal article" date="2022" name="New Phytol.">
        <title>Evolutionary transition to the ectomycorrhizal habit in the genomes of a hyperdiverse lineage of mushroom-forming fungi.</title>
        <authorList>
            <person name="Looney B."/>
            <person name="Miyauchi S."/>
            <person name="Morin E."/>
            <person name="Drula E."/>
            <person name="Courty P.E."/>
            <person name="Kohler A."/>
            <person name="Kuo A."/>
            <person name="LaButti K."/>
            <person name="Pangilinan J."/>
            <person name="Lipzen A."/>
            <person name="Riley R."/>
            <person name="Andreopoulos W."/>
            <person name="He G."/>
            <person name="Johnson J."/>
            <person name="Nolan M."/>
            <person name="Tritt A."/>
            <person name="Barry K.W."/>
            <person name="Grigoriev I.V."/>
            <person name="Nagy L.G."/>
            <person name="Hibbett D."/>
            <person name="Henrissat B."/>
            <person name="Matheny P.B."/>
            <person name="Labbe J."/>
            <person name="Martin F.M."/>
        </authorList>
    </citation>
    <scope>NUCLEOTIDE SEQUENCE</scope>
    <source>
        <strain evidence="1">HHB10654</strain>
    </source>
</reference>
<evidence type="ECO:0000313" key="2">
    <source>
        <dbReference type="Proteomes" id="UP000814140"/>
    </source>
</evidence>
<reference evidence="1" key="1">
    <citation type="submission" date="2021-03" db="EMBL/GenBank/DDBJ databases">
        <authorList>
            <consortium name="DOE Joint Genome Institute"/>
            <person name="Ahrendt S."/>
            <person name="Looney B.P."/>
            <person name="Miyauchi S."/>
            <person name="Morin E."/>
            <person name="Drula E."/>
            <person name="Courty P.E."/>
            <person name="Chicoki N."/>
            <person name="Fauchery L."/>
            <person name="Kohler A."/>
            <person name="Kuo A."/>
            <person name="Labutti K."/>
            <person name="Pangilinan J."/>
            <person name="Lipzen A."/>
            <person name="Riley R."/>
            <person name="Andreopoulos W."/>
            <person name="He G."/>
            <person name="Johnson J."/>
            <person name="Barry K.W."/>
            <person name="Grigoriev I.V."/>
            <person name="Nagy L."/>
            <person name="Hibbett D."/>
            <person name="Henrissat B."/>
            <person name="Matheny P.B."/>
            <person name="Labbe J."/>
            <person name="Martin F."/>
        </authorList>
    </citation>
    <scope>NUCLEOTIDE SEQUENCE</scope>
    <source>
        <strain evidence="1">HHB10654</strain>
    </source>
</reference>
<name>A0ACB8T699_9AGAM</name>
<protein>
    <submittedName>
        <fullName evidence="1">Uncharacterized protein</fullName>
    </submittedName>
</protein>
<dbReference type="Proteomes" id="UP000814140">
    <property type="component" value="Unassembled WGS sequence"/>
</dbReference>
<keyword evidence="2" id="KW-1185">Reference proteome</keyword>
<dbReference type="EMBL" id="MU277199">
    <property type="protein sequence ID" value="KAI0064389.1"/>
    <property type="molecule type" value="Genomic_DNA"/>
</dbReference>
<gene>
    <name evidence="1" type="ORF">BV25DRAFT_316251</name>
</gene>
<evidence type="ECO:0000313" key="1">
    <source>
        <dbReference type="EMBL" id="KAI0064389.1"/>
    </source>
</evidence>
<organism evidence="1 2">
    <name type="scientific">Artomyces pyxidatus</name>
    <dbReference type="NCBI Taxonomy" id="48021"/>
    <lineage>
        <taxon>Eukaryota</taxon>
        <taxon>Fungi</taxon>
        <taxon>Dikarya</taxon>
        <taxon>Basidiomycota</taxon>
        <taxon>Agaricomycotina</taxon>
        <taxon>Agaricomycetes</taxon>
        <taxon>Russulales</taxon>
        <taxon>Auriscalpiaceae</taxon>
        <taxon>Artomyces</taxon>
    </lineage>
</organism>
<sequence length="102" mass="11460">MVLDDEETLRGGWHAVLLVGTNKPASDGRVWADRPVRTPGLSQRDAPTCAPTKRALVAGAQCDRYTLALSGSTMCRHTWHPLCQYCARRHHSQVFRGPHWRL</sequence>
<proteinExistence type="predicted"/>